<dbReference type="AlphaFoldDB" id="A0A6C0GIW7"/>
<dbReference type="Pfam" id="PF01520">
    <property type="entry name" value="Amidase_3"/>
    <property type="match status" value="1"/>
</dbReference>
<dbReference type="EC" id="3.5.1.28" evidence="2"/>
<dbReference type="InterPro" id="IPR050695">
    <property type="entry name" value="N-acetylmuramoyl_amidase_3"/>
</dbReference>
<dbReference type="EMBL" id="CP048222">
    <property type="protein sequence ID" value="QHT67867.1"/>
    <property type="molecule type" value="Genomic_DNA"/>
</dbReference>
<dbReference type="GO" id="GO:0008745">
    <property type="term" value="F:N-acetylmuramoyl-L-alanine amidase activity"/>
    <property type="evidence" value="ECO:0007669"/>
    <property type="project" value="UniProtKB-EC"/>
</dbReference>
<name>A0A6C0GIW7_9BACT</name>
<dbReference type="CDD" id="cd02696">
    <property type="entry name" value="MurNAc-LAA"/>
    <property type="match status" value="1"/>
</dbReference>
<keyword evidence="3" id="KW-0378">Hydrolase</keyword>
<dbReference type="Gene3D" id="3.40.630.40">
    <property type="entry name" value="Zn-dependent exopeptidases"/>
    <property type="match status" value="1"/>
</dbReference>
<gene>
    <name evidence="5" type="ORF">GXP67_15070</name>
</gene>
<dbReference type="KEGG" id="rhoz:GXP67_15070"/>
<evidence type="ECO:0000313" key="5">
    <source>
        <dbReference type="EMBL" id="QHT67867.1"/>
    </source>
</evidence>
<dbReference type="SUPFAM" id="SSF53187">
    <property type="entry name" value="Zn-dependent exopeptidases"/>
    <property type="match status" value="1"/>
</dbReference>
<evidence type="ECO:0000259" key="4">
    <source>
        <dbReference type="SMART" id="SM00646"/>
    </source>
</evidence>
<proteinExistence type="predicted"/>
<keyword evidence="6" id="KW-1185">Reference proteome</keyword>
<dbReference type="PANTHER" id="PTHR30404">
    <property type="entry name" value="N-ACETYLMURAMOYL-L-ALANINE AMIDASE"/>
    <property type="match status" value="1"/>
</dbReference>
<evidence type="ECO:0000256" key="2">
    <source>
        <dbReference type="ARBA" id="ARBA00011901"/>
    </source>
</evidence>
<dbReference type="Proteomes" id="UP000480178">
    <property type="component" value="Chromosome"/>
</dbReference>
<dbReference type="PANTHER" id="PTHR30404:SF0">
    <property type="entry name" value="N-ACETYLMURAMOYL-L-ALANINE AMIDASE AMIC"/>
    <property type="match status" value="1"/>
</dbReference>
<evidence type="ECO:0000256" key="1">
    <source>
        <dbReference type="ARBA" id="ARBA00001561"/>
    </source>
</evidence>
<dbReference type="GO" id="GO:0030288">
    <property type="term" value="C:outer membrane-bounded periplasmic space"/>
    <property type="evidence" value="ECO:0007669"/>
    <property type="project" value="TreeGrafter"/>
</dbReference>
<protein>
    <recommendedName>
        <fullName evidence="2">N-acetylmuramoyl-L-alanine amidase</fullName>
        <ecNumber evidence="2">3.5.1.28</ecNumber>
    </recommendedName>
</protein>
<evidence type="ECO:0000313" key="6">
    <source>
        <dbReference type="Proteomes" id="UP000480178"/>
    </source>
</evidence>
<reference evidence="5 6" key="1">
    <citation type="submission" date="2020-01" db="EMBL/GenBank/DDBJ databases">
        <authorList>
            <person name="Kim M.K."/>
        </authorList>
    </citation>
    <scope>NUCLEOTIDE SEQUENCE [LARGE SCALE GENOMIC DNA]</scope>
    <source>
        <strain evidence="5 6">172606-1</strain>
    </source>
</reference>
<dbReference type="SMART" id="SM00646">
    <property type="entry name" value="Ami_3"/>
    <property type="match status" value="1"/>
</dbReference>
<comment type="catalytic activity">
    <reaction evidence="1">
        <text>Hydrolyzes the link between N-acetylmuramoyl residues and L-amino acid residues in certain cell-wall glycopeptides.</text>
        <dbReference type="EC" id="3.5.1.28"/>
    </reaction>
</comment>
<dbReference type="RefSeq" id="WP_162443889.1">
    <property type="nucleotide sequence ID" value="NZ_CP048222.1"/>
</dbReference>
<accession>A0A6C0GIW7</accession>
<organism evidence="5 6">
    <name type="scientific">Rhodocytophaga rosea</name>
    <dbReference type="NCBI Taxonomy" id="2704465"/>
    <lineage>
        <taxon>Bacteria</taxon>
        <taxon>Pseudomonadati</taxon>
        <taxon>Bacteroidota</taxon>
        <taxon>Cytophagia</taxon>
        <taxon>Cytophagales</taxon>
        <taxon>Rhodocytophagaceae</taxon>
        <taxon>Rhodocytophaga</taxon>
    </lineage>
</organism>
<feature type="domain" description="MurNAc-LAA" evidence="4">
    <location>
        <begin position="94"/>
        <end position="217"/>
    </location>
</feature>
<evidence type="ECO:0000256" key="3">
    <source>
        <dbReference type="ARBA" id="ARBA00022801"/>
    </source>
</evidence>
<dbReference type="InterPro" id="IPR002508">
    <property type="entry name" value="MurNAc-LAA_cat"/>
</dbReference>
<sequence>MLHHIWIIYLLTLGHFLTSAEIVDKPLTGKIICIDPGHGGTAATDSYRIGPTGEREEWINLRVAMLVKEMLEKKGAKVVLTRSDDSNISLDERVNLAKENKAHIFLSIHHNATADSTVNFPIVYFHGNASENQESVAFGKEVILQLRKALFTKNTPVSLVSDHTIFPMAGARVLRGTYGMPAILAEASFFTHSPEEQRLKNREYNQREAIAFVKALENYFAKPATTVLPKNSRVEVVPFKVFQEAERMSPIAKLWREDMETGKKLLQKQDSASLQQAYEYFTRSVRSFPDSYVAEQCHRFRIEILEKTGKMSEAIQEKQRLAEFYVPVE</sequence>
<dbReference type="GO" id="GO:0009253">
    <property type="term" value="P:peptidoglycan catabolic process"/>
    <property type="evidence" value="ECO:0007669"/>
    <property type="project" value="InterPro"/>
</dbReference>